<dbReference type="EMBL" id="VJMJ01000242">
    <property type="protein sequence ID" value="KAF0725453.1"/>
    <property type="molecule type" value="Genomic_DNA"/>
</dbReference>
<evidence type="ECO:0000313" key="3">
    <source>
        <dbReference type="Proteomes" id="UP000481153"/>
    </source>
</evidence>
<keyword evidence="1" id="KW-0472">Membrane</keyword>
<gene>
    <name evidence="2" type="ORF">Ae201684_016094</name>
</gene>
<dbReference type="VEuPathDB" id="FungiDB:AeMF1_013150"/>
<organism evidence="2 3">
    <name type="scientific">Aphanomyces euteiches</name>
    <dbReference type="NCBI Taxonomy" id="100861"/>
    <lineage>
        <taxon>Eukaryota</taxon>
        <taxon>Sar</taxon>
        <taxon>Stramenopiles</taxon>
        <taxon>Oomycota</taxon>
        <taxon>Saprolegniomycetes</taxon>
        <taxon>Saprolegniales</taxon>
        <taxon>Verrucalvaceae</taxon>
        <taxon>Aphanomyces</taxon>
    </lineage>
</organism>
<sequence length="294" mass="32193">MAEIATALAYTSAFVTHAVASFCFMMAMSILLFPAYYKVHPAPCSSKPTTSTALIHAVDKANEDGEEDMDEVAYVEWIPKQTTLQEHSTMDWTCLPVAVAQLVSELDKHHWFGQDDQEIPQAIHISSGGPCDELHDACQAQQVCAVGICQLVEPWSAPTADQTPGNSSPCVIIQPSAQADTTPRREKSLYGANIQVGLAISTVDCADVFAIRVELACPDNGDGQLVATAMWCLTATIAEVENLRDAMQPDVDDSEMLLLYKFDTPDDLQTFFDAVTARPNWSDAPALRRFCQMW</sequence>
<protein>
    <submittedName>
        <fullName evidence="2">Uncharacterized protein</fullName>
    </submittedName>
</protein>
<proteinExistence type="predicted"/>
<keyword evidence="1" id="KW-0812">Transmembrane</keyword>
<comment type="caution">
    <text evidence="2">The sequence shown here is derived from an EMBL/GenBank/DDBJ whole genome shotgun (WGS) entry which is preliminary data.</text>
</comment>
<dbReference type="AlphaFoldDB" id="A0A6G0WDT5"/>
<keyword evidence="1" id="KW-1133">Transmembrane helix</keyword>
<reference evidence="2 3" key="1">
    <citation type="submission" date="2019-07" db="EMBL/GenBank/DDBJ databases">
        <title>Genomics analysis of Aphanomyces spp. identifies a new class of oomycete effector associated with host adaptation.</title>
        <authorList>
            <person name="Gaulin E."/>
        </authorList>
    </citation>
    <scope>NUCLEOTIDE SEQUENCE [LARGE SCALE GENOMIC DNA]</scope>
    <source>
        <strain evidence="2 3">ATCC 201684</strain>
    </source>
</reference>
<keyword evidence="3" id="KW-1185">Reference proteome</keyword>
<name>A0A6G0WDT5_9STRA</name>
<evidence type="ECO:0000256" key="1">
    <source>
        <dbReference type="SAM" id="Phobius"/>
    </source>
</evidence>
<feature type="transmembrane region" description="Helical" evidence="1">
    <location>
        <begin position="7"/>
        <end position="37"/>
    </location>
</feature>
<accession>A0A6G0WDT5</accession>
<evidence type="ECO:0000313" key="2">
    <source>
        <dbReference type="EMBL" id="KAF0725453.1"/>
    </source>
</evidence>
<dbReference type="Proteomes" id="UP000481153">
    <property type="component" value="Unassembled WGS sequence"/>
</dbReference>